<dbReference type="AlphaFoldDB" id="A0A6J5VGC8"/>
<reference evidence="1 2" key="1">
    <citation type="submission" date="2020-05" db="EMBL/GenBank/DDBJ databases">
        <authorList>
            <person name="Campoy J."/>
            <person name="Schneeberger K."/>
            <person name="Spophaly S."/>
        </authorList>
    </citation>
    <scope>NUCLEOTIDE SEQUENCE [LARGE SCALE GENOMIC DNA]</scope>
    <source>
        <strain evidence="1">PruArmRojPasFocal</strain>
    </source>
</reference>
<name>A0A6J5VGC8_PRUAR</name>
<dbReference type="EMBL" id="CAEKDK010000007">
    <property type="protein sequence ID" value="CAB4286964.1"/>
    <property type="molecule type" value="Genomic_DNA"/>
</dbReference>
<sequence length="127" mass="14053">MWAKLYRNVVPVETTKPTGSSGMGERRAEQLVMQARKDENDGGVVRGWKVGSERRGAATLLEQRGGLVEAVESITAPSLHEVMQAVESLPGGRSDSCLRWFSRGLFKCQPKKRVMFSKVQGPFFKVA</sequence>
<proteinExistence type="predicted"/>
<dbReference type="Proteomes" id="UP000507222">
    <property type="component" value="Unassembled WGS sequence"/>
</dbReference>
<evidence type="ECO:0000313" key="1">
    <source>
        <dbReference type="EMBL" id="CAB4286964.1"/>
    </source>
</evidence>
<accession>A0A6J5VGC8</accession>
<evidence type="ECO:0000313" key="2">
    <source>
        <dbReference type="Proteomes" id="UP000507222"/>
    </source>
</evidence>
<gene>
    <name evidence="1" type="ORF">CURHAP_LOCUS44756</name>
</gene>
<organism evidence="1 2">
    <name type="scientific">Prunus armeniaca</name>
    <name type="common">Apricot</name>
    <name type="synonym">Armeniaca vulgaris</name>
    <dbReference type="NCBI Taxonomy" id="36596"/>
    <lineage>
        <taxon>Eukaryota</taxon>
        <taxon>Viridiplantae</taxon>
        <taxon>Streptophyta</taxon>
        <taxon>Embryophyta</taxon>
        <taxon>Tracheophyta</taxon>
        <taxon>Spermatophyta</taxon>
        <taxon>Magnoliopsida</taxon>
        <taxon>eudicotyledons</taxon>
        <taxon>Gunneridae</taxon>
        <taxon>Pentapetalae</taxon>
        <taxon>rosids</taxon>
        <taxon>fabids</taxon>
        <taxon>Rosales</taxon>
        <taxon>Rosaceae</taxon>
        <taxon>Amygdaloideae</taxon>
        <taxon>Amygdaleae</taxon>
        <taxon>Prunus</taxon>
    </lineage>
</organism>
<protein>
    <submittedName>
        <fullName evidence="1">Uncharacterized protein</fullName>
    </submittedName>
</protein>